<dbReference type="SFLD" id="SFLDG01384">
    <property type="entry name" value="thioether_bond_formation_requi"/>
    <property type="match status" value="1"/>
</dbReference>
<dbReference type="InterPro" id="IPR023867">
    <property type="entry name" value="Sulphatase_maturase_rSAM"/>
</dbReference>
<dbReference type="GO" id="GO:0051539">
    <property type="term" value="F:4 iron, 4 sulfur cluster binding"/>
    <property type="evidence" value="ECO:0007669"/>
    <property type="project" value="UniProtKB-KW"/>
</dbReference>
<dbReference type="PANTHER" id="PTHR43273">
    <property type="entry name" value="ANAEROBIC SULFATASE-MATURATING ENZYME HOMOLOG ASLB-RELATED"/>
    <property type="match status" value="1"/>
</dbReference>
<dbReference type="InterPro" id="IPR007197">
    <property type="entry name" value="rSAM"/>
</dbReference>
<evidence type="ECO:0000259" key="7">
    <source>
        <dbReference type="Pfam" id="PF04055"/>
    </source>
</evidence>
<keyword evidence="6" id="KW-0411">Iron-sulfur</keyword>
<comment type="caution">
    <text evidence="8">The sequence shown here is derived from an EMBL/GenBank/DDBJ whole genome shotgun (WGS) entry which is preliminary data.</text>
</comment>
<dbReference type="Gene3D" id="3.20.20.70">
    <property type="entry name" value="Aldolase class I"/>
    <property type="match status" value="1"/>
</dbReference>
<dbReference type="NCBIfam" id="TIGR04085">
    <property type="entry name" value="rSAM_more_4Fe4S"/>
    <property type="match status" value="1"/>
</dbReference>
<evidence type="ECO:0000256" key="2">
    <source>
        <dbReference type="ARBA" id="ARBA00022485"/>
    </source>
</evidence>
<feature type="domain" description="Radical SAM core" evidence="7">
    <location>
        <begin position="14"/>
        <end position="164"/>
    </location>
</feature>
<dbReference type="GO" id="GO:0016491">
    <property type="term" value="F:oxidoreductase activity"/>
    <property type="evidence" value="ECO:0007669"/>
    <property type="project" value="InterPro"/>
</dbReference>
<evidence type="ECO:0000256" key="6">
    <source>
        <dbReference type="ARBA" id="ARBA00023014"/>
    </source>
</evidence>
<dbReference type="InterPro" id="IPR030989">
    <property type="entry name" value="rSAM_SPASM_XyeB"/>
</dbReference>
<evidence type="ECO:0000313" key="9">
    <source>
        <dbReference type="Proteomes" id="UP000321922"/>
    </source>
</evidence>
<evidence type="ECO:0000256" key="3">
    <source>
        <dbReference type="ARBA" id="ARBA00022691"/>
    </source>
</evidence>
<keyword evidence="4" id="KW-0479">Metal-binding</keyword>
<evidence type="ECO:0000256" key="5">
    <source>
        <dbReference type="ARBA" id="ARBA00023004"/>
    </source>
</evidence>
<gene>
    <name evidence="8" type="ORF">VSA01S_28450</name>
</gene>
<sequence>MIRKKIKHLEIILKVSERCNINCTYCYVFNLGNDIAINSKPIISHQNIKHLKHFFERATREYEIESLQVDFHGGEPLMMGKERFKAACKELMSGDYQNSRLSLACQTNAILIDDEWIDIFSKYDVSVGISIDGPKHINDKHRIDRKGRGTYDDTVAGLKKLQAAWEEGKIADEPGILCVANPSVKGADIYRHFVDVLGCKKFDFLIPDESHDTCEDPHSLAEFYCSALDELFNDADKDIYVRYFHTHIHSMLASNFNPVMGMSKSTNDTIAYTVSSEGELYIDDTLRATNDNIFTSIGNIKDLTLSESINSWQMQKYMQVNNQTPEPCSECIWKNICGGGRHIQRYSKEDDFNRNSVYCPSIRKIMSRTASHLISSGIPEEKILTNLGVHN</sequence>
<dbReference type="RefSeq" id="WP_039980110.1">
    <property type="nucleotide sequence ID" value="NZ_BAOJ01000027.1"/>
</dbReference>
<keyword evidence="9" id="KW-1185">Reference proteome</keyword>
<accession>A0A511QHF6</accession>
<proteinExistence type="predicted"/>
<evidence type="ECO:0000256" key="1">
    <source>
        <dbReference type="ARBA" id="ARBA00001966"/>
    </source>
</evidence>
<dbReference type="SFLD" id="SFLDG01072">
    <property type="entry name" value="dehydrogenase_like"/>
    <property type="match status" value="1"/>
</dbReference>
<dbReference type="AlphaFoldDB" id="A0A511QHF6"/>
<dbReference type="InterPro" id="IPR000385">
    <property type="entry name" value="MoaA_NifB_PqqE_Fe-S-bd_CS"/>
</dbReference>
<dbReference type="OrthoDB" id="9782387at2"/>
<keyword evidence="3" id="KW-0949">S-adenosyl-L-methionine</keyword>
<dbReference type="InterPro" id="IPR013785">
    <property type="entry name" value="Aldolase_TIM"/>
</dbReference>
<dbReference type="PROSITE" id="PS01305">
    <property type="entry name" value="MOAA_NIFB_PQQE"/>
    <property type="match status" value="1"/>
</dbReference>
<dbReference type="CDD" id="cd01335">
    <property type="entry name" value="Radical_SAM"/>
    <property type="match status" value="1"/>
</dbReference>
<comment type="cofactor">
    <cofactor evidence="1">
        <name>[4Fe-4S] cluster</name>
        <dbReference type="ChEBI" id="CHEBI:49883"/>
    </cofactor>
</comment>
<dbReference type="NCBIfam" id="TIGR04496">
    <property type="entry name" value="rSAM_XyeB"/>
    <property type="match status" value="1"/>
</dbReference>
<keyword evidence="5" id="KW-0408">Iron</keyword>
<dbReference type="Proteomes" id="UP000321922">
    <property type="component" value="Unassembled WGS sequence"/>
</dbReference>
<dbReference type="SFLD" id="SFLDG01386">
    <property type="entry name" value="main_SPASM_domain-containing"/>
    <property type="match status" value="1"/>
</dbReference>
<dbReference type="GO" id="GO:0046872">
    <property type="term" value="F:metal ion binding"/>
    <property type="evidence" value="ECO:0007669"/>
    <property type="project" value="UniProtKB-KW"/>
</dbReference>
<dbReference type="SFLD" id="SFLDG01067">
    <property type="entry name" value="SPASM/twitch_domain_containing"/>
    <property type="match status" value="1"/>
</dbReference>
<reference evidence="8 9" key="1">
    <citation type="submission" date="2019-07" db="EMBL/GenBank/DDBJ databases">
        <title>Whole genome shotgun sequence of Vibrio sagamiensis NBRC 104589.</title>
        <authorList>
            <person name="Hosoyama A."/>
            <person name="Uohara A."/>
            <person name="Ohji S."/>
            <person name="Ichikawa N."/>
        </authorList>
    </citation>
    <scope>NUCLEOTIDE SEQUENCE [LARGE SCALE GENOMIC DNA]</scope>
    <source>
        <strain evidence="8 9">NBRC 104589</strain>
    </source>
</reference>
<evidence type="ECO:0000256" key="4">
    <source>
        <dbReference type="ARBA" id="ARBA00022723"/>
    </source>
</evidence>
<dbReference type="EMBL" id="BJXJ01000031">
    <property type="protein sequence ID" value="GEM76733.1"/>
    <property type="molecule type" value="Genomic_DNA"/>
</dbReference>
<dbReference type="InterPro" id="IPR058240">
    <property type="entry name" value="rSAM_sf"/>
</dbReference>
<dbReference type="InterPro" id="IPR023885">
    <property type="entry name" value="4Fe4S-binding_SPASM_dom"/>
</dbReference>
<protein>
    <submittedName>
        <fullName evidence="8">XyeB family radical SAM/SPASM peptide maturase</fullName>
    </submittedName>
</protein>
<keyword evidence="2" id="KW-0004">4Fe-4S</keyword>
<dbReference type="SUPFAM" id="SSF102114">
    <property type="entry name" value="Radical SAM enzymes"/>
    <property type="match status" value="1"/>
</dbReference>
<dbReference type="SFLD" id="SFLDS00029">
    <property type="entry name" value="Radical_SAM"/>
    <property type="match status" value="1"/>
</dbReference>
<name>A0A511QHF6_9VIBR</name>
<evidence type="ECO:0000313" key="8">
    <source>
        <dbReference type="EMBL" id="GEM76733.1"/>
    </source>
</evidence>
<organism evidence="8 9">
    <name type="scientific">Vibrio sagamiensis NBRC 104589</name>
    <dbReference type="NCBI Taxonomy" id="1219064"/>
    <lineage>
        <taxon>Bacteria</taxon>
        <taxon>Pseudomonadati</taxon>
        <taxon>Pseudomonadota</taxon>
        <taxon>Gammaproteobacteria</taxon>
        <taxon>Vibrionales</taxon>
        <taxon>Vibrionaceae</taxon>
        <taxon>Vibrio</taxon>
    </lineage>
</organism>
<dbReference type="PANTHER" id="PTHR43273:SF8">
    <property type="entry name" value="RADICAL SAM DOMAIN PROTEIN"/>
    <property type="match status" value="1"/>
</dbReference>
<dbReference type="Pfam" id="PF04055">
    <property type="entry name" value="Radical_SAM"/>
    <property type="match status" value="1"/>
</dbReference>